<feature type="transmembrane region" description="Helical" evidence="2">
    <location>
        <begin position="140"/>
        <end position="158"/>
    </location>
</feature>
<feature type="region of interest" description="Disordered" evidence="1">
    <location>
        <begin position="381"/>
        <end position="404"/>
    </location>
</feature>
<evidence type="ECO:0000256" key="1">
    <source>
        <dbReference type="SAM" id="MobiDB-lite"/>
    </source>
</evidence>
<proteinExistence type="predicted"/>
<accession>A0A1I6HVJ1</accession>
<dbReference type="STRING" id="670154.SAMN04488002_3492"/>
<dbReference type="OrthoDB" id="9794540at2"/>
<name>A0A1I6HVJ1_9RHOB</name>
<dbReference type="Proteomes" id="UP000199658">
    <property type="component" value="Unassembled WGS sequence"/>
</dbReference>
<evidence type="ECO:0000313" key="3">
    <source>
        <dbReference type="EMBL" id="SFR58454.1"/>
    </source>
</evidence>
<evidence type="ECO:0008006" key="5">
    <source>
        <dbReference type="Google" id="ProtNLM"/>
    </source>
</evidence>
<dbReference type="AlphaFoldDB" id="A0A1I6HVJ1"/>
<feature type="transmembrane region" description="Helical" evidence="2">
    <location>
        <begin position="50"/>
        <end position="70"/>
    </location>
</feature>
<evidence type="ECO:0000313" key="4">
    <source>
        <dbReference type="Proteomes" id="UP000199658"/>
    </source>
</evidence>
<evidence type="ECO:0000256" key="2">
    <source>
        <dbReference type="SAM" id="Phobius"/>
    </source>
</evidence>
<keyword evidence="2" id="KW-0472">Membrane</keyword>
<organism evidence="3 4">
    <name type="scientific">Litoreibacter janthinus</name>
    <dbReference type="NCBI Taxonomy" id="670154"/>
    <lineage>
        <taxon>Bacteria</taxon>
        <taxon>Pseudomonadati</taxon>
        <taxon>Pseudomonadota</taxon>
        <taxon>Alphaproteobacteria</taxon>
        <taxon>Rhodobacterales</taxon>
        <taxon>Roseobacteraceae</taxon>
        <taxon>Litoreibacter</taxon>
    </lineage>
</organism>
<feature type="transmembrane region" description="Helical" evidence="2">
    <location>
        <begin position="20"/>
        <end position="38"/>
    </location>
</feature>
<keyword evidence="2" id="KW-0812">Transmembrane</keyword>
<sequence length="404" mass="44265">MDTRAERERTPQFTQPVRQIILMLVILALVVAGGYLIFPAVSPVFLSSPYLNGVIFTVFVIGVLACYWQVLQLISSVSWIESFAQDRADHDAFRAPRLLASLAGLLRSRGARMQISSGSARTILDSVATRMDEARDITRYIVNLLIFLGLLGTFYGLATTIPGVVDTIRSLNVKEGESGAKVFGQLMTGLEGQLAGMGTAFASSLLGLAGSLVVGLLELFAGHGQNRFYREMEEWLSTITRVGFSSGEGEGGGAFDQGVVATVLDHMVEQIDSLQGLFVQGEASRSATSEKLDGLTNSLRHLTDRLDMTIDPTEALNRVADGQERLLAKLSETNEDGVDPESRMRLRSIDVQLLKILEEMSSGRQESMSQLHGDLTQVTQAVRQLTRERRPSNTRRLPDREQGE</sequence>
<dbReference type="EMBL" id="FOYO01000001">
    <property type="protein sequence ID" value="SFR58454.1"/>
    <property type="molecule type" value="Genomic_DNA"/>
</dbReference>
<feature type="compositionally biased region" description="Basic and acidic residues" evidence="1">
    <location>
        <begin position="385"/>
        <end position="404"/>
    </location>
</feature>
<protein>
    <recommendedName>
        <fullName evidence="5">MotA/TolQ/ExbB proton channel family protein</fullName>
    </recommendedName>
</protein>
<gene>
    <name evidence="3" type="ORF">SAMN04488002_3492</name>
</gene>
<dbReference type="RefSeq" id="WP_090219399.1">
    <property type="nucleotide sequence ID" value="NZ_FOYO01000001.1"/>
</dbReference>
<keyword evidence="4" id="KW-1185">Reference proteome</keyword>
<keyword evidence="2" id="KW-1133">Transmembrane helix</keyword>
<feature type="transmembrane region" description="Helical" evidence="2">
    <location>
        <begin position="200"/>
        <end position="221"/>
    </location>
</feature>
<reference evidence="4" key="1">
    <citation type="submission" date="2016-10" db="EMBL/GenBank/DDBJ databases">
        <authorList>
            <person name="Varghese N."/>
            <person name="Submissions S."/>
        </authorList>
    </citation>
    <scope>NUCLEOTIDE SEQUENCE [LARGE SCALE GENOMIC DNA]</scope>
    <source>
        <strain evidence="4">DSM 26921</strain>
    </source>
</reference>